<dbReference type="Proteomes" id="UP000485058">
    <property type="component" value="Unassembled WGS sequence"/>
</dbReference>
<dbReference type="EC" id="1.1.1.37" evidence="3 12"/>
<keyword evidence="16" id="KW-1185">Reference proteome</keyword>
<dbReference type="Gene3D" id="3.90.110.10">
    <property type="entry name" value="Lactate dehydrogenase/glycoside hydrolase, family 4, C-terminal"/>
    <property type="match status" value="1"/>
</dbReference>
<feature type="binding site" evidence="9">
    <location>
        <position position="104"/>
    </location>
    <ligand>
        <name>substrate</name>
    </ligand>
</feature>
<dbReference type="SUPFAM" id="SSF56327">
    <property type="entry name" value="LDH C-terminal domain-like"/>
    <property type="match status" value="1"/>
</dbReference>
<dbReference type="NCBIfam" id="TIGR01772">
    <property type="entry name" value="MDH_euk_gproteo"/>
    <property type="match status" value="1"/>
</dbReference>
<dbReference type="InterPro" id="IPR036291">
    <property type="entry name" value="NAD(P)-bd_dom_sf"/>
</dbReference>
<evidence type="ECO:0000256" key="4">
    <source>
        <dbReference type="ARBA" id="ARBA00022532"/>
    </source>
</evidence>
<dbReference type="GO" id="GO:0030060">
    <property type="term" value="F:L-malate dehydrogenase (NAD+) activity"/>
    <property type="evidence" value="ECO:0007669"/>
    <property type="project" value="UniProtKB-EC"/>
</dbReference>
<dbReference type="PANTHER" id="PTHR11540">
    <property type="entry name" value="MALATE AND LACTATE DEHYDROGENASE"/>
    <property type="match status" value="1"/>
</dbReference>
<dbReference type="Pfam" id="PF00056">
    <property type="entry name" value="Ldh_1_N"/>
    <property type="match status" value="1"/>
</dbReference>
<evidence type="ECO:0000256" key="6">
    <source>
        <dbReference type="ARBA" id="ARBA00023027"/>
    </source>
</evidence>
<dbReference type="EMBL" id="BLLF01000014">
    <property type="protein sequence ID" value="GFH05925.1"/>
    <property type="molecule type" value="Genomic_DNA"/>
</dbReference>
<feature type="binding site" evidence="9">
    <location>
        <position position="142"/>
    </location>
    <ligand>
        <name>substrate</name>
    </ligand>
</feature>
<dbReference type="GO" id="GO:0005739">
    <property type="term" value="C:mitochondrion"/>
    <property type="evidence" value="ECO:0007669"/>
    <property type="project" value="TreeGrafter"/>
</dbReference>
<feature type="binding site" evidence="10">
    <location>
        <begin position="140"/>
        <end position="142"/>
    </location>
    <ligand>
        <name>NAD(+)</name>
        <dbReference type="ChEBI" id="CHEBI:57540"/>
    </ligand>
</feature>
<evidence type="ECO:0000256" key="12">
    <source>
        <dbReference type="RuleBase" id="RU003405"/>
    </source>
</evidence>
<dbReference type="FunFam" id="3.90.110.10:FF:000001">
    <property type="entry name" value="Malate dehydrogenase"/>
    <property type="match status" value="1"/>
</dbReference>
<feature type="domain" description="Lactate/malate dehydrogenase N-terminal" evidence="13">
    <location>
        <begin position="27"/>
        <end position="168"/>
    </location>
</feature>
<evidence type="ECO:0000256" key="10">
    <source>
        <dbReference type="PIRSR" id="PIRSR000102-3"/>
    </source>
</evidence>
<feature type="binding site" evidence="10">
    <location>
        <position position="58"/>
    </location>
    <ligand>
        <name>NAD(+)</name>
        <dbReference type="ChEBI" id="CHEBI:57540"/>
    </ligand>
</feature>
<dbReference type="Pfam" id="PF02866">
    <property type="entry name" value="Ldh_1_C"/>
    <property type="match status" value="1"/>
</dbReference>
<feature type="binding site" evidence="10">
    <location>
        <position position="117"/>
    </location>
    <ligand>
        <name>NAD(+)</name>
        <dbReference type="ChEBI" id="CHEBI:57540"/>
    </ligand>
</feature>
<accession>A0A699Y9B5</accession>
<dbReference type="PANTHER" id="PTHR11540:SF47">
    <property type="entry name" value="MALATE DEHYDROGENASE"/>
    <property type="match status" value="1"/>
</dbReference>
<evidence type="ECO:0000256" key="9">
    <source>
        <dbReference type="PIRSR" id="PIRSR000102-2"/>
    </source>
</evidence>
<feature type="domain" description="Lactate/malate dehydrogenase C-terminal" evidence="14">
    <location>
        <begin position="170"/>
        <end position="333"/>
    </location>
</feature>
<dbReference type="OrthoDB" id="4069699at2759"/>
<dbReference type="InterPro" id="IPR001252">
    <property type="entry name" value="Malate_DH_AS"/>
</dbReference>
<evidence type="ECO:0000256" key="1">
    <source>
        <dbReference type="ARBA" id="ARBA00008824"/>
    </source>
</evidence>
<feature type="binding site" evidence="10">
    <location>
        <begin position="32"/>
        <end position="38"/>
    </location>
    <ligand>
        <name>NAD(+)</name>
        <dbReference type="ChEBI" id="CHEBI:57540"/>
    </ligand>
</feature>
<evidence type="ECO:0000256" key="5">
    <source>
        <dbReference type="ARBA" id="ARBA00023002"/>
    </source>
</evidence>
<dbReference type="SUPFAM" id="SSF51735">
    <property type="entry name" value="NAD(P)-binding Rossmann-fold domains"/>
    <property type="match status" value="1"/>
</dbReference>
<evidence type="ECO:0000256" key="7">
    <source>
        <dbReference type="ARBA" id="ARBA00048313"/>
    </source>
</evidence>
<dbReference type="Gene3D" id="3.40.50.720">
    <property type="entry name" value="NAD(P)-binding Rossmann-like Domain"/>
    <property type="match status" value="1"/>
</dbReference>
<dbReference type="InterPro" id="IPR015955">
    <property type="entry name" value="Lactate_DH/Glyco_Ohase_4_C"/>
</dbReference>
<evidence type="ECO:0000256" key="2">
    <source>
        <dbReference type="ARBA" id="ARBA00011738"/>
    </source>
</evidence>
<reference evidence="15 16" key="1">
    <citation type="submission" date="2020-02" db="EMBL/GenBank/DDBJ databases">
        <title>Draft genome sequence of Haematococcus lacustris strain NIES-144.</title>
        <authorList>
            <person name="Morimoto D."/>
            <person name="Nakagawa S."/>
            <person name="Yoshida T."/>
            <person name="Sawayama S."/>
        </authorList>
    </citation>
    <scope>NUCLEOTIDE SEQUENCE [LARGE SCALE GENOMIC DNA]</scope>
    <source>
        <strain evidence="15 16">NIES-144</strain>
    </source>
</reference>
<comment type="subunit">
    <text evidence="2">Homodimer.</text>
</comment>
<dbReference type="GO" id="GO:0006099">
    <property type="term" value="P:tricarboxylic acid cycle"/>
    <property type="evidence" value="ECO:0007669"/>
    <property type="project" value="UniProtKB-KW"/>
</dbReference>
<evidence type="ECO:0000256" key="11">
    <source>
        <dbReference type="RuleBase" id="RU003369"/>
    </source>
</evidence>
<name>A0A699Y9B5_HAELA</name>
<dbReference type="InterPro" id="IPR010097">
    <property type="entry name" value="Malate_DH_type1"/>
</dbReference>
<dbReference type="PROSITE" id="PS00068">
    <property type="entry name" value="MDH"/>
    <property type="match status" value="1"/>
</dbReference>
<keyword evidence="6 10" id="KW-0520">NAD</keyword>
<comment type="caution">
    <text evidence="15">The sequence shown here is derived from an EMBL/GenBank/DDBJ whole genome shotgun (WGS) entry which is preliminary data.</text>
</comment>
<organism evidence="15 16">
    <name type="scientific">Haematococcus lacustris</name>
    <name type="common">Green alga</name>
    <name type="synonym">Haematococcus pluvialis</name>
    <dbReference type="NCBI Taxonomy" id="44745"/>
    <lineage>
        <taxon>Eukaryota</taxon>
        <taxon>Viridiplantae</taxon>
        <taxon>Chlorophyta</taxon>
        <taxon>core chlorophytes</taxon>
        <taxon>Chlorophyceae</taxon>
        <taxon>CS clade</taxon>
        <taxon>Chlamydomonadales</taxon>
        <taxon>Haematococcaceae</taxon>
        <taxon>Haematococcus</taxon>
    </lineage>
</organism>
<dbReference type="CDD" id="cd01337">
    <property type="entry name" value="MDH_glyoxysomal_mitochondrial"/>
    <property type="match status" value="1"/>
</dbReference>
<feature type="binding site" evidence="9">
    <location>
        <position position="110"/>
    </location>
    <ligand>
        <name>substrate</name>
    </ligand>
</feature>
<dbReference type="GO" id="GO:0006108">
    <property type="term" value="P:malate metabolic process"/>
    <property type="evidence" value="ECO:0007669"/>
    <property type="project" value="InterPro"/>
</dbReference>
<protein>
    <recommendedName>
        <fullName evidence="3 12">Malate dehydrogenase</fullName>
        <ecNumber evidence="3 12">1.1.1.37</ecNumber>
    </recommendedName>
</protein>
<evidence type="ECO:0000259" key="14">
    <source>
        <dbReference type="Pfam" id="PF02866"/>
    </source>
</evidence>
<evidence type="ECO:0000313" key="15">
    <source>
        <dbReference type="EMBL" id="GFH05925.1"/>
    </source>
</evidence>
<evidence type="ECO:0000256" key="8">
    <source>
        <dbReference type="PIRSR" id="PIRSR000102-1"/>
    </source>
</evidence>
<evidence type="ECO:0000259" key="13">
    <source>
        <dbReference type="Pfam" id="PF00056"/>
    </source>
</evidence>
<dbReference type="AlphaFoldDB" id="A0A699Y9B5"/>
<comment type="catalytic activity">
    <reaction evidence="7 12">
        <text>(S)-malate + NAD(+) = oxaloacetate + NADH + H(+)</text>
        <dbReference type="Rhea" id="RHEA:21432"/>
        <dbReference type="ChEBI" id="CHEBI:15378"/>
        <dbReference type="ChEBI" id="CHEBI:15589"/>
        <dbReference type="ChEBI" id="CHEBI:16452"/>
        <dbReference type="ChEBI" id="CHEBI:57540"/>
        <dbReference type="ChEBI" id="CHEBI:57945"/>
        <dbReference type="EC" id="1.1.1.37"/>
    </reaction>
</comment>
<dbReference type="InterPro" id="IPR022383">
    <property type="entry name" value="Lactate/malate_DH_C"/>
</dbReference>
<sequence length="336" mass="35292">MVNSASLLQWAAQASRSFSSTGTQQRKVAVLGAAGGIGQPLSLLLKLNAQITHLSLYDMAGTPGVAADISHCNTKAQVKGYDQDKLAEAVRGCDLVIIPAGVPRKPGMTRDDLFKINAGIVKSLAEAVGKHAPGAILNIISNPVNSTVPIAAEALRKMGVYDKRKVLGVTTLDVVRAKTFYAEKKGLDVSAVDVPVVGGHAGITILPLFSQASPQASLTAEELDALTKRTQDGGTEVVTAKAGKGSATLSMAYAAALFADSVLRGLNGTPTYEYTYVESSVTESPFFASKVKLSTEGVEKVYDLGTLSDYEKAALKTMMPELLQSVEKGVEFVKNS</sequence>
<proteinExistence type="inferred from homology"/>
<feature type="binding site" evidence="9">
    <location>
        <position position="176"/>
    </location>
    <ligand>
        <name>substrate</name>
    </ligand>
</feature>
<evidence type="ECO:0000313" key="16">
    <source>
        <dbReference type="Proteomes" id="UP000485058"/>
    </source>
</evidence>
<gene>
    <name evidence="15" type="ORF">HaLaN_00470</name>
</gene>
<dbReference type="InterPro" id="IPR001557">
    <property type="entry name" value="L-lactate/malate_DH"/>
</dbReference>
<feature type="active site" description="Proton acceptor" evidence="8">
    <location>
        <position position="200"/>
    </location>
</feature>
<evidence type="ECO:0000256" key="3">
    <source>
        <dbReference type="ARBA" id="ARBA00012995"/>
    </source>
</evidence>
<comment type="similarity">
    <text evidence="1">Belongs to the LDH/MDH superfamily. MDH type 1 family.</text>
</comment>
<dbReference type="InterPro" id="IPR001236">
    <property type="entry name" value="Lactate/malate_DH_N"/>
</dbReference>
<feature type="binding site" evidence="10">
    <location>
        <position position="251"/>
    </location>
    <ligand>
        <name>NAD(+)</name>
        <dbReference type="ChEBI" id="CHEBI:57540"/>
    </ligand>
</feature>
<dbReference type="FunFam" id="3.40.50.720:FF:000013">
    <property type="entry name" value="Malate dehydrogenase"/>
    <property type="match status" value="1"/>
</dbReference>
<keyword evidence="5 11" id="KW-0560">Oxidoreductase</keyword>
<dbReference type="PIRSF" id="PIRSF000102">
    <property type="entry name" value="Lac_mal_DH"/>
    <property type="match status" value="1"/>
</dbReference>
<keyword evidence="4 12" id="KW-0816">Tricarboxylic acid cycle</keyword>